<dbReference type="Pfam" id="PF00249">
    <property type="entry name" value="Myb_DNA-binding"/>
    <property type="match status" value="2"/>
</dbReference>
<evidence type="ECO:0008006" key="10">
    <source>
        <dbReference type="Google" id="ProtNLM"/>
    </source>
</evidence>
<sequence length="291" mass="33559">MQISFSPVNACFNQSNVTKNAYHQPKSKLVMPKLYPGGNVSPLSKTFSYDISINPHSYQMKSSNKKKTYELSKPLKPKELAYIQKQLDNNLRKKGINTNNSNNLMMLTKFAKRKNNISRTSPLNGFMLLNMDSQPQACCFATKSRVPFSVEEDEKIKSLVNQYGTRQWQLVASFMDGRTPKQCRDRYSNYLVPGYFKGEWSNEEDELLTRLFSQFGPKWSIIQKSFPGRSPNSVKNRWKFFLCRQENIESSPIPNDSEIKDESSQYDYDASDGVEPLNPIELYSIKNLIHP</sequence>
<organism evidence="8 9">
    <name type="scientific">Tritrichomonas musculus</name>
    <dbReference type="NCBI Taxonomy" id="1915356"/>
    <lineage>
        <taxon>Eukaryota</taxon>
        <taxon>Metamonada</taxon>
        <taxon>Parabasalia</taxon>
        <taxon>Tritrichomonadida</taxon>
        <taxon>Tritrichomonadidae</taxon>
        <taxon>Tritrichomonas</taxon>
    </lineage>
</organism>
<evidence type="ECO:0000259" key="7">
    <source>
        <dbReference type="PROSITE" id="PS51294"/>
    </source>
</evidence>
<dbReference type="PROSITE" id="PS50090">
    <property type="entry name" value="MYB_LIKE"/>
    <property type="match status" value="2"/>
</dbReference>
<evidence type="ECO:0000256" key="2">
    <source>
        <dbReference type="ARBA" id="ARBA00023125"/>
    </source>
</evidence>
<dbReference type="Proteomes" id="UP001470230">
    <property type="component" value="Unassembled WGS sequence"/>
</dbReference>
<evidence type="ECO:0000256" key="5">
    <source>
        <dbReference type="SAM" id="MobiDB-lite"/>
    </source>
</evidence>
<reference evidence="8 9" key="1">
    <citation type="submission" date="2024-04" db="EMBL/GenBank/DDBJ databases">
        <title>Tritrichomonas musculus Genome.</title>
        <authorList>
            <person name="Alves-Ferreira E."/>
            <person name="Grigg M."/>
            <person name="Lorenzi H."/>
            <person name="Galac M."/>
        </authorList>
    </citation>
    <scope>NUCLEOTIDE SEQUENCE [LARGE SCALE GENOMIC DNA]</scope>
    <source>
        <strain evidence="8 9">EAF2021</strain>
    </source>
</reference>
<keyword evidence="4" id="KW-0539">Nucleus</keyword>
<dbReference type="InterPro" id="IPR017930">
    <property type="entry name" value="Myb_dom"/>
</dbReference>
<keyword evidence="3" id="KW-0804">Transcription</keyword>
<feature type="domain" description="Myb-like" evidence="6">
    <location>
        <begin position="192"/>
        <end position="242"/>
    </location>
</feature>
<keyword evidence="9" id="KW-1185">Reference proteome</keyword>
<dbReference type="SUPFAM" id="SSF46689">
    <property type="entry name" value="Homeodomain-like"/>
    <property type="match status" value="1"/>
</dbReference>
<dbReference type="PANTHER" id="PTHR46621:SF1">
    <property type="entry name" value="SNRNA-ACTIVATING PROTEIN COMPLEX SUBUNIT 4"/>
    <property type="match status" value="1"/>
</dbReference>
<feature type="domain" description="HTH myb-type" evidence="7">
    <location>
        <begin position="142"/>
        <end position="195"/>
    </location>
</feature>
<evidence type="ECO:0000259" key="6">
    <source>
        <dbReference type="PROSITE" id="PS50090"/>
    </source>
</evidence>
<dbReference type="InterPro" id="IPR001005">
    <property type="entry name" value="SANT/Myb"/>
</dbReference>
<evidence type="ECO:0000256" key="3">
    <source>
        <dbReference type="ARBA" id="ARBA00023163"/>
    </source>
</evidence>
<keyword evidence="1" id="KW-0805">Transcription regulation</keyword>
<dbReference type="InterPro" id="IPR009057">
    <property type="entry name" value="Homeodomain-like_sf"/>
</dbReference>
<feature type="domain" description="HTH myb-type" evidence="7">
    <location>
        <begin position="197"/>
        <end position="246"/>
    </location>
</feature>
<dbReference type="CDD" id="cd00167">
    <property type="entry name" value="SANT"/>
    <property type="match status" value="2"/>
</dbReference>
<name>A0ABR2GS53_9EUKA</name>
<dbReference type="InterPro" id="IPR051575">
    <property type="entry name" value="Myb-like_DNA-bd"/>
</dbReference>
<keyword evidence="2" id="KW-0238">DNA-binding</keyword>
<protein>
    <recommendedName>
        <fullName evidence="10">Myb-like DNA-binding domain containing protein</fullName>
    </recommendedName>
</protein>
<evidence type="ECO:0000256" key="4">
    <source>
        <dbReference type="ARBA" id="ARBA00023242"/>
    </source>
</evidence>
<gene>
    <name evidence="8" type="ORF">M9Y10_039854</name>
</gene>
<dbReference type="PROSITE" id="PS51294">
    <property type="entry name" value="HTH_MYB"/>
    <property type="match status" value="2"/>
</dbReference>
<dbReference type="EMBL" id="JAPFFF010000067">
    <property type="protein sequence ID" value="KAK8836222.1"/>
    <property type="molecule type" value="Genomic_DNA"/>
</dbReference>
<evidence type="ECO:0000256" key="1">
    <source>
        <dbReference type="ARBA" id="ARBA00023015"/>
    </source>
</evidence>
<feature type="region of interest" description="Disordered" evidence="5">
    <location>
        <begin position="252"/>
        <end position="272"/>
    </location>
</feature>
<accession>A0ABR2GS53</accession>
<comment type="caution">
    <text evidence="8">The sequence shown here is derived from an EMBL/GenBank/DDBJ whole genome shotgun (WGS) entry which is preliminary data.</text>
</comment>
<dbReference type="SMART" id="SM00717">
    <property type="entry name" value="SANT"/>
    <property type="match status" value="2"/>
</dbReference>
<dbReference type="Gene3D" id="1.10.10.60">
    <property type="entry name" value="Homeodomain-like"/>
    <property type="match status" value="2"/>
</dbReference>
<dbReference type="PANTHER" id="PTHR46621">
    <property type="entry name" value="SNRNA-ACTIVATING PROTEIN COMPLEX SUBUNIT 4"/>
    <property type="match status" value="1"/>
</dbReference>
<feature type="domain" description="Myb-like" evidence="6">
    <location>
        <begin position="140"/>
        <end position="191"/>
    </location>
</feature>
<evidence type="ECO:0000313" key="8">
    <source>
        <dbReference type="EMBL" id="KAK8836222.1"/>
    </source>
</evidence>
<evidence type="ECO:0000313" key="9">
    <source>
        <dbReference type="Proteomes" id="UP001470230"/>
    </source>
</evidence>
<proteinExistence type="predicted"/>